<sequence length="153" mass="16209">MVEIPEAVREAHRKARAAGLAACVAGPLLVLGLAAAGVLTPGGNPVAGTYQQVGYTFTGLVFLAAAWATWRRGRVLKAFGEVPAVARPGILRREALLAAALSLTSALWGALYWALVGWHAARHALAFLFLPPVMFLGFMPGLQVWARAQKEVP</sequence>
<evidence type="ECO:0000313" key="3">
    <source>
        <dbReference type="Proteomes" id="UP001165089"/>
    </source>
</evidence>
<keyword evidence="1" id="KW-1133">Transmembrane helix</keyword>
<name>A0ABQ5Q622_9BACT</name>
<evidence type="ECO:0000313" key="2">
    <source>
        <dbReference type="EMBL" id="GLH70068.1"/>
    </source>
</evidence>
<keyword evidence="3" id="KW-1185">Reference proteome</keyword>
<feature type="transmembrane region" description="Helical" evidence="1">
    <location>
        <begin position="124"/>
        <end position="146"/>
    </location>
</feature>
<dbReference type="RefSeq" id="WP_285724424.1">
    <property type="nucleotide sequence ID" value="NZ_BSDD01000003.1"/>
</dbReference>
<keyword evidence="1" id="KW-0812">Transmembrane</keyword>
<dbReference type="Proteomes" id="UP001165089">
    <property type="component" value="Unassembled WGS sequence"/>
</dbReference>
<dbReference type="EMBL" id="BSDD01000003">
    <property type="protein sequence ID" value="GLH70068.1"/>
    <property type="molecule type" value="Genomic_DNA"/>
</dbReference>
<organism evidence="2 3">
    <name type="scientific">Geothrix rubra</name>
    <dbReference type="NCBI Taxonomy" id="2927977"/>
    <lineage>
        <taxon>Bacteria</taxon>
        <taxon>Pseudomonadati</taxon>
        <taxon>Acidobacteriota</taxon>
        <taxon>Holophagae</taxon>
        <taxon>Holophagales</taxon>
        <taxon>Holophagaceae</taxon>
        <taxon>Geothrix</taxon>
    </lineage>
</organism>
<comment type="caution">
    <text evidence="2">The sequence shown here is derived from an EMBL/GenBank/DDBJ whole genome shotgun (WGS) entry which is preliminary data.</text>
</comment>
<keyword evidence="1" id="KW-0472">Membrane</keyword>
<protein>
    <submittedName>
        <fullName evidence="2">Uncharacterized protein</fullName>
    </submittedName>
</protein>
<evidence type="ECO:0000256" key="1">
    <source>
        <dbReference type="SAM" id="Phobius"/>
    </source>
</evidence>
<gene>
    <name evidence="2" type="ORF">GETHPA_16010</name>
</gene>
<reference evidence="2 3" key="1">
    <citation type="journal article" date="2023" name="Antonie Van Leeuwenhoek">
        <title>Mesoterricola silvestris gen. nov., sp. nov., Mesoterricola sediminis sp. nov., Geothrix oryzae sp. nov., Geothrix edaphica sp. nov., Geothrix rubra sp. nov., and Geothrix limicola sp. nov., six novel members of Acidobacteriota isolated from soils.</title>
        <authorList>
            <person name="Itoh H."/>
            <person name="Sugisawa Y."/>
            <person name="Mise K."/>
            <person name="Xu Z."/>
            <person name="Kuniyasu M."/>
            <person name="Ushijima N."/>
            <person name="Kawano K."/>
            <person name="Kobayashi E."/>
            <person name="Shiratori Y."/>
            <person name="Masuda Y."/>
            <person name="Senoo K."/>
        </authorList>
    </citation>
    <scope>NUCLEOTIDE SEQUENCE [LARGE SCALE GENOMIC DNA]</scope>
    <source>
        <strain evidence="2 3">Red803</strain>
    </source>
</reference>
<feature type="transmembrane region" description="Helical" evidence="1">
    <location>
        <begin position="52"/>
        <end position="70"/>
    </location>
</feature>
<proteinExistence type="predicted"/>
<feature type="transmembrane region" description="Helical" evidence="1">
    <location>
        <begin position="95"/>
        <end position="118"/>
    </location>
</feature>
<accession>A0ABQ5Q622</accession>
<feature type="transmembrane region" description="Helical" evidence="1">
    <location>
        <begin position="17"/>
        <end position="40"/>
    </location>
</feature>